<keyword evidence="3" id="KW-1185">Reference proteome</keyword>
<dbReference type="Pfam" id="PF13087">
    <property type="entry name" value="AAA_12"/>
    <property type="match status" value="1"/>
</dbReference>
<dbReference type="InterPro" id="IPR041679">
    <property type="entry name" value="DNA2/NAM7-like_C"/>
</dbReference>
<dbReference type="Pfam" id="PF18741">
    <property type="entry name" value="MTES_1575"/>
    <property type="match status" value="1"/>
</dbReference>
<dbReference type="CDD" id="cd18808">
    <property type="entry name" value="SF1_C_Upf1"/>
    <property type="match status" value="1"/>
</dbReference>
<dbReference type="RefSeq" id="WP_218468277.1">
    <property type="nucleotide sequence ID" value="NZ_JADRCR010000003.1"/>
</dbReference>
<dbReference type="PROSITE" id="PS50011">
    <property type="entry name" value="PROTEIN_KINASE_DOM"/>
    <property type="match status" value="1"/>
</dbReference>
<dbReference type="InterPro" id="IPR049468">
    <property type="entry name" value="Restrct_endonuc-II-like_dom"/>
</dbReference>
<dbReference type="InterPro" id="IPR025103">
    <property type="entry name" value="DUF4011"/>
</dbReference>
<dbReference type="InterPro" id="IPR047187">
    <property type="entry name" value="SF1_C_Upf1"/>
</dbReference>
<dbReference type="Pfam" id="PF00069">
    <property type="entry name" value="Pkinase"/>
    <property type="match status" value="1"/>
</dbReference>
<dbReference type="InterPro" id="IPR045055">
    <property type="entry name" value="DNA2/NAM7-like"/>
</dbReference>
<dbReference type="PANTHER" id="PTHR10887">
    <property type="entry name" value="DNA2/NAM7 HELICASE FAMILY"/>
    <property type="match status" value="1"/>
</dbReference>
<dbReference type="PROSITE" id="PS00109">
    <property type="entry name" value="PROTEIN_KINASE_TYR"/>
    <property type="match status" value="1"/>
</dbReference>
<dbReference type="PANTHER" id="PTHR10887:SF495">
    <property type="entry name" value="HELICASE SENATAXIN ISOFORM X1-RELATED"/>
    <property type="match status" value="1"/>
</dbReference>
<dbReference type="Pfam" id="PF13086">
    <property type="entry name" value="AAA_11"/>
    <property type="match status" value="1"/>
</dbReference>
<dbReference type="Proteomes" id="UP001296921">
    <property type="component" value="Unassembled WGS sequence"/>
</dbReference>
<accession>A0ABS1IPX8</accession>
<feature type="domain" description="Protein kinase" evidence="1">
    <location>
        <begin position="93"/>
        <end position="366"/>
    </location>
</feature>
<sequence length="2109" mass="237975">MMRFCPNCHTERALTEIFCEGHVDNHSCGWDLSSEPIHAEGWRPIAIVSVEDVAQETVESTIAPLATTHCQNGHLMEDGDLICMVCGADAAMLDSAQEHSNTSPSVIAELVDTNTVTRIGNWQIVRRINRNDSIRERYQAQHQQSGQLGVLTLYTYGAEPDPAIYEVIRRLPREHVPEIIETGRWNDRAWQVAEELTGGSLADSATQGDFWRPDEIPHIVRELGSALSSFSEHGLRHRDLRPGNLLIRTRHPLDIVIIEFGSACLSEFDLDIVSPLEISRYSAPETLAGGVAAASDWWSLGIILLEQVTQGRCFENIHPHAFLIQILANGVTLPEDLDANLRLLLRGLLTRDRHQRWQWPEVQAWLDGRPVAVVDENLAVSGNPSFGITLNQQHYTQPAIFALAAARQQYWQEALELMQHGAITSWAQQAGLADGLLAALQQVAELTDVDDNYRLMLVLKLLNPNMPLILQGEIVTPSWLLEHPLEGYELLLSPLPDLLGQMESGHWLSQIKVRQIKVRQRGKSLRIAFDEEALRIHLLATSRARLLAIWEEQRKLFPDTTHSGLRTLIDRRNLNEDELILLLSADIGQFTSAESLLVQASTLAERYNILSFDRDESRELLALPRADIYQQLADCLDGFNRSNIADIDSWAERFLLTRRLPLEQVLVMLAIPPEHWMVPEKQRYIHQVLDFFTRKITASTMRGSLVRMSISPHAGRVDLYELGGEKKSSEALLNHLLTRNRQAIPVDSQTLLDNELVSGRLRTLNSQTQLYMRDTGINGMYLGFPFLLINTQPKQMKPRIAPLLLWPVNINMEAGIRGVASLRFDHDRGAVRLNPALENFVGIPAIKRWQEVADQLLSQAALSTEEVMESFSSLVTARENQLVRLPPLDVEVPENASQLVCSAVLFHASFIGQAISEDLRQLSTQSPGGTALETALGLNREASAVVQPTRAGECYFTAASDPSQESAVLAARNAPGLLIEGPPGTGKSQTIVNMVADAIGQKRSLLIICQKPAALEVVFKRIMAGGLGDRIVMVKDAQKDRDTIIRNVRAQLETLYKPAETSEVNPWVMSREKSGRYLDRLEQDLDSYYQALYQSDAQTGISYRSLLGELMRLEACPDRLDVPALQPIMQHCTLEQIEDIKQAIIPGIALWLEANYEQSPLVQLSPFLSNQATLLDFTGRFEQFCQAERQRDVILTNSHRAFEVMEAHVHRESLANCRTSLAGLTSTEWENLARWLPLFFAYNGSIVQAEQILAQLEQLSGRLQQIDSSGCDQLLFEPLAHCDSQLLLQLIAAATAETEKRGFLQALNPFYYLRRGKLRAFLLQRGLQSSHDTVVRLLISARSEQQWRGVRAELNRLHQRLGLSQIGLLDSLELANQLGSTLRDFRRSASLYQPLSVSPDINRLVPAMIERQQAGFDEECEEITAAISRCQARATSLSALENLRDWLEVSATDRFTLAINQNRPLTDSLEAITAALPSLSAYQQFRPVAAQLDNVCLTVLGILRQQQETLSGFNQSQLELVVARALDREVRLVWKQQMEWRSPILLQEQATINDKIEQLAKADSEMRALNRLELTEVIKTNQISPLRAWEEITRLTGKRARRLREFMEQGSSLGLMQLRPVWLMTPDVASQVLPLKAGLFDSVIYDEASQMPVEYALPTLFRSRNMVVSGDEKQMPPSTFFSGRGIVDDDADDNEDELEVDNGQQEAAAESWNYRQISDCPDLLHLARTVLPVQTLEIHYRSAYRELINFSNHAFYENRLNIPVQHSGKVIDAVKPVSLMMVNGLYQNQSNQQEAEQVVTTLAEIWQQPYVQRPSVGVVTFNQKQAQLIQNVLEAKAVQDEAFRLAYYEEQRRLEDDEDMSFFVKNVENVQGDERDVIIFSTTFGRNRQGTFRRNFGILGQQGGERRLNVAVTRARKQVMIMSSMPIEEISDLLSTRRQPDIPRDFLQGYLEYARNLSVGEFAQGQALLTRMNRTELASRALVEKNDGFIGSVVEYIRAQGWLIAESRQEGAFYFDCIVEDPLTGRYLLGIECDMPRHALLQHARARELWRPSVLKRVTPFRHRISIQNWYNNGPQEQTRLKQAILQAINAEQPEAVIATSQIISGEKP</sequence>
<evidence type="ECO:0000259" key="1">
    <source>
        <dbReference type="PROSITE" id="PS50011"/>
    </source>
</evidence>
<dbReference type="EMBL" id="JADRCR010000003">
    <property type="protein sequence ID" value="MBK5143762.1"/>
    <property type="molecule type" value="Genomic_DNA"/>
</dbReference>
<dbReference type="InterPro" id="IPR000719">
    <property type="entry name" value="Prot_kinase_dom"/>
</dbReference>
<dbReference type="Pfam" id="PF13195">
    <property type="entry name" value="DUF4011"/>
    <property type="match status" value="1"/>
</dbReference>
<evidence type="ECO:0000313" key="2">
    <source>
        <dbReference type="EMBL" id="MBK5143762.1"/>
    </source>
</evidence>
<organism evidence="2 3">
    <name type="scientific">Limnobaculum allomyrinae</name>
    <dbReference type="NCBI Taxonomy" id="2791986"/>
    <lineage>
        <taxon>Bacteria</taxon>
        <taxon>Pseudomonadati</taxon>
        <taxon>Pseudomonadota</taxon>
        <taxon>Gammaproteobacteria</taxon>
        <taxon>Enterobacterales</taxon>
        <taxon>Budviciaceae</taxon>
        <taxon>Limnobaculum</taxon>
    </lineage>
</organism>
<protein>
    <submittedName>
        <fullName evidence="2">DUF4011 domain-containing protein</fullName>
    </submittedName>
</protein>
<dbReference type="InterPro" id="IPR008266">
    <property type="entry name" value="Tyr_kinase_AS"/>
</dbReference>
<gene>
    <name evidence="2" type="ORF">I2494_08535</name>
</gene>
<name>A0ABS1IPX8_9GAMM</name>
<reference evidence="2 3" key="1">
    <citation type="submission" date="2020-11" db="EMBL/GenBank/DDBJ databases">
        <title>Insectihabitans protaetiae gen. nov. sp. nov. and Insectihabitans allomyrinae sp. nov., isolated from larvae of Protaetia brevitarsis seulensis and Allomyrina dichotoma, respectively.</title>
        <authorList>
            <person name="Lee S.D."/>
            <person name="Byeon Y.-S."/>
            <person name="Kim S.-M."/>
            <person name="Yang H.L."/>
            <person name="Kim I.S."/>
        </authorList>
    </citation>
    <scope>NUCLEOTIDE SEQUENCE [LARGE SCALE GENOMIC DNA]</scope>
    <source>
        <strain evidence="2 3">BWR-B9</strain>
    </source>
</reference>
<comment type="caution">
    <text evidence="2">The sequence shown here is derived from an EMBL/GenBank/DDBJ whole genome shotgun (WGS) entry which is preliminary data.</text>
</comment>
<dbReference type="InterPro" id="IPR041677">
    <property type="entry name" value="DNA2/NAM7_AAA_11"/>
</dbReference>
<evidence type="ECO:0000313" key="3">
    <source>
        <dbReference type="Proteomes" id="UP001296921"/>
    </source>
</evidence>
<dbReference type="SMART" id="SM00220">
    <property type="entry name" value="S_TKc"/>
    <property type="match status" value="1"/>
</dbReference>
<proteinExistence type="predicted"/>